<dbReference type="PANTHER" id="PTHR42717:SF1">
    <property type="entry name" value="IMIDAZOLONEPROPIONASE AND RELATED AMIDOHYDROLASES"/>
    <property type="match status" value="1"/>
</dbReference>
<dbReference type="InterPro" id="IPR020043">
    <property type="entry name" value="Deacetylase_Atu3266-like"/>
</dbReference>
<accession>A0ABT3ZEY1</accession>
<evidence type="ECO:0000259" key="1">
    <source>
        <dbReference type="Pfam" id="PF01979"/>
    </source>
</evidence>
<feature type="domain" description="Amidohydrolase-related" evidence="1">
    <location>
        <begin position="60"/>
        <end position="351"/>
    </location>
</feature>
<organism evidence="2 3">
    <name type="scientific">Hoeflea algicola</name>
    <dbReference type="NCBI Taxonomy" id="2983763"/>
    <lineage>
        <taxon>Bacteria</taxon>
        <taxon>Pseudomonadati</taxon>
        <taxon>Pseudomonadota</taxon>
        <taxon>Alphaproteobacteria</taxon>
        <taxon>Hyphomicrobiales</taxon>
        <taxon>Rhizobiaceae</taxon>
        <taxon>Hoeflea</taxon>
    </lineage>
</organism>
<keyword evidence="3" id="KW-1185">Reference proteome</keyword>
<dbReference type="InterPro" id="IPR011059">
    <property type="entry name" value="Metal-dep_hydrolase_composite"/>
</dbReference>
<dbReference type="Proteomes" id="UP001073227">
    <property type="component" value="Unassembled WGS sequence"/>
</dbReference>
<evidence type="ECO:0000313" key="2">
    <source>
        <dbReference type="EMBL" id="MCY0150360.1"/>
    </source>
</evidence>
<dbReference type="SUPFAM" id="SSF51556">
    <property type="entry name" value="Metallo-dependent hydrolases"/>
    <property type="match status" value="1"/>
</dbReference>
<gene>
    <name evidence="2" type="ORF">OEG84_22295</name>
</gene>
<dbReference type="PANTHER" id="PTHR42717">
    <property type="entry name" value="DIHYDROOROTASE-RELATED"/>
    <property type="match status" value="1"/>
</dbReference>
<comment type="caution">
    <text evidence="2">The sequence shown here is derived from an EMBL/GenBank/DDBJ whole genome shotgun (WGS) entry which is preliminary data.</text>
</comment>
<dbReference type="PIRSF" id="PIRSF039004">
    <property type="entry name" value="ADE_EF_0837"/>
    <property type="match status" value="1"/>
</dbReference>
<dbReference type="InterPro" id="IPR006680">
    <property type="entry name" value="Amidohydro-rel"/>
</dbReference>
<reference evidence="2" key="1">
    <citation type="submission" date="2022-10" db="EMBL/GenBank/DDBJ databases">
        <title>Hoeflea sp. G2-23, isolated from marine algae.</title>
        <authorList>
            <person name="Kristyanto S."/>
            <person name="Kim J.M."/>
            <person name="Jeon C.O."/>
        </authorList>
    </citation>
    <scope>NUCLEOTIDE SEQUENCE</scope>
    <source>
        <strain evidence="2">G2-23</strain>
    </source>
</reference>
<proteinExistence type="predicted"/>
<sequence>MSQSAAGEGYDLVLKGGRVLDERNGVDGVFDVAIKAGKVAAIGASLQPGTARVEDLSGCIVAPGLMDIHTHVYHKATSLSVDPGMIARRSALTAMVDAGSAGAGNYDGFRDYVMNQSPYKIFAFLNISFPGIFGFDKGVSIGEARIREMLPVDRCVAKIEANRDRIVGVKVRIGGPVTGDLGLGALEVALEAAEAVGLPLMTHIGTAPPSYGDVVSMLRPGDILTHCFRPDPNSAVGSDGKVIPEVRAARERGVLFDIAHGMGAFGYETTERALEDGFLPDLISSDVHVIAVEGPGFDLLHTMSKLLNCGLTLPDVIGMSTSRPALAIRHPELGHLGVGAAADITVLRQVDSNYVFEDVVGATRPGVTLLQPVAVYLDGKEMEIGRRPFEEPFTLGSHCGHDHHKEEAAE</sequence>
<evidence type="ECO:0000313" key="3">
    <source>
        <dbReference type="Proteomes" id="UP001073227"/>
    </source>
</evidence>
<dbReference type="Pfam" id="PF01979">
    <property type="entry name" value="Amidohydro_1"/>
    <property type="match status" value="1"/>
</dbReference>
<dbReference type="Gene3D" id="2.30.40.10">
    <property type="entry name" value="Urease, subunit C, domain 1"/>
    <property type="match status" value="1"/>
</dbReference>
<dbReference type="RefSeq" id="WP_267655793.1">
    <property type="nucleotide sequence ID" value="NZ_JAOVZR010000001.1"/>
</dbReference>
<dbReference type="NCBIfam" id="NF006689">
    <property type="entry name" value="PRK09237.1"/>
    <property type="match status" value="1"/>
</dbReference>
<dbReference type="SUPFAM" id="SSF51338">
    <property type="entry name" value="Composite domain of metallo-dependent hydrolases"/>
    <property type="match status" value="1"/>
</dbReference>
<dbReference type="InterPro" id="IPR032466">
    <property type="entry name" value="Metal_Hydrolase"/>
</dbReference>
<name>A0ABT3ZEY1_9HYPH</name>
<protein>
    <submittedName>
        <fullName evidence="2">Amidohydrolase/deacetylase family metallohydrolase</fullName>
    </submittedName>
</protein>
<dbReference type="Gene3D" id="3.20.20.140">
    <property type="entry name" value="Metal-dependent hydrolases"/>
    <property type="match status" value="1"/>
</dbReference>
<dbReference type="EMBL" id="JAOVZR010000001">
    <property type="protein sequence ID" value="MCY0150360.1"/>
    <property type="molecule type" value="Genomic_DNA"/>
</dbReference>